<dbReference type="SUPFAM" id="SSF103511">
    <property type="entry name" value="Chlorophyll a-b binding protein"/>
    <property type="match status" value="1"/>
</dbReference>
<comment type="function">
    <text evidence="7">The light-harvesting complex (LHC) functions as a light receptor, it captures and delivers excitation energy to photosystems with which it is closely associated.</text>
</comment>
<name>A0A6A0AJE5_HAELA</name>
<proteinExistence type="inferred from homology"/>
<evidence type="ECO:0000256" key="7">
    <source>
        <dbReference type="RuleBase" id="RU363080"/>
    </source>
</evidence>
<dbReference type="GO" id="GO:0009535">
    <property type="term" value="C:chloroplast thylakoid membrane"/>
    <property type="evidence" value="ECO:0007669"/>
    <property type="project" value="UniProtKB-SubCell"/>
</dbReference>
<keyword evidence="3 7" id="KW-0602">Photosynthesis</keyword>
<dbReference type="AlphaFoldDB" id="A0A6A0AJE5"/>
<dbReference type="EMBL" id="BLLF01007274">
    <property type="protein sequence ID" value="GFH32872.1"/>
    <property type="molecule type" value="Genomic_DNA"/>
</dbReference>
<evidence type="ECO:0000313" key="9">
    <source>
        <dbReference type="EMBL" id="GFH32872.1"/>
    </source>
</evidence>
<keyword evidence="1 6" id="KW-0148">Chlorophyll</keyword>
<keyword evidence="5 7" id="KW-0157">Chromophore</keyword>
<dbReference type="InterPro" id="IPR022796">
    <property type="entry name" value="Chloroa_b-bind"/>
</dbReference>
<evidence type="ECO:0000313" key="10">
    <source>
        <dbReference type="Proteomes" id="UP000485058"/>
    </source>
</evidence>
<dbReference type="InterPro" id="IPR001344">
    <property type="entry name" value="Chloro_AB-bd_pln"/>
</dbReference>
<protein>
    <recommendedName>
        <fullName evidence="7">Chlorophyll a-b binding protein, chloroplastic</fullName>
    </recommendedName>
</protein>
<accession>A0A6A0AJE5</accession>
<feature type="binding site" evidence="6">
    <location>
        <position position="110"/>
    </location>
    <ligand>
        <name>chlorophyll a</name>
        <dbReference type="ChEBI" id="CHEBI:58416"/>
        <label>1</label>
    </ligand>
</feature>
<evidence type="ECO:0000256" key="4">
    <source>
        <dbReference type="ARBA" id="ARBA00022640"/>
    </source>
</evidence>
<evidence type="ECO:0000256" key="8">
    <source>
        <dbReference type="SAM" id="MobiDB-lite"/>
    </source>
</evidence>
<reference evidence="9 10" key="1">
    <citation type="submission" date="2020-02" db="EMBL/GenBank/DDBJ databases">
        <title>Draft genome sequence of Haematococcus lacustris strain NIES-144.</title>
        <authorList>
            <person name="Morimoto D."/>
            <person name="Nakagawa S."/>
            <person name="Yoshida T."/>
            <person name="Sawayama S."/>
        </authorList>
    </citation>
    <scope>NUCLEOTIDE SEQUENCE [LARGE SCALE GENOMIC DNA]</scope>
    <source>
        <strain evidence="9 10">NIES-144</strain>
    </source>
</reference>
<dbReference type="GO" id="GO:0009765">
    <property type="term" value="P:photosynthesis, light harvesting"/>
    <property type="evidence" value="ECO:0007669"/>
    <property type="project" value="InterPro"/>
</dbReference>
<dbReference type="Pfam" id="PF00504">
    <property type="entry name" value="Chloroa_b-bind"/>
    <property type="match status" value="1"/>
</dbReference>
<keyword evidence="10" id="KW-1185">Reference proteome</keyword>
<dbReference type="PANTHER" id="PTHR21649">
    <property type="entry name" value="CHLOROPHYLL A/B BINDING PROTEIN"/>
    <property type="match status" value="1"/>
</dbReference>
<dbReference type="GO" id="GO:0009523">
    <property type="term" value="C:photosystem II"/>
    <property type="evidence" value="ECO:0007669"/>
    <property type="project" value="UniProtKB-KW"/>
</dbReference>
<evidence type="ECO:0000256" key="2">
    <source>
        <dbReference type="ARBA" id="ARBA00022528"/>
    </source>
</evidence>
<keyword evidence="7" id="KW-0603">Photosystem I</keyword>
<dbReference type="GO" id="GO:0009522">
    <property type="term" value="C:photosystem I"/>
    <property type="evidence" value="ECO:0007669"/>
    <property type="project" value="UniProtKB-KW"/>
</dbReference>
<feature type="non-terminal residue" evidence="9">
    <location>
        <position position="111"/>
    </location>
</feature>
<dbReference type="GO" id="GO:0016168">
    <property type="term" value="F:chlorophyll binding"/>
    <property type="evidence" value="ECO:0007669"/>
    <property type="project" value="UniProtKB-KW"/>
</dbReference>
<evidence type="ECO:0000256" key="1">
    <source>
        <dbReference type="ARBA" id="ARBA00022494"/>
    </source>
</evidence>
<evidence type="ECO:0000256" key="3">
    <source>
        <dbReference type="ARBA" id="ARBA00022531"/>
    </source>
</evidence>
<keyword evidence="2 7" id="KW-0150">Chloroplast</keyword>
<comment type="caution">
    <text evidence="9">The sequence shown here is derived from an EMBL/GenBank/DDBJ whole genome shotgun (WGS) entry which is preliminary data.</text>
</comment>
<evidence type="ECO:0000256" key="6">
    <source>
        <dbReference type="PIRSR" id="PIRSR601344-1"/>
    </source>
</evidence>
<comment type="similarity">
    <text evidence="7">Belongs to the light-harvesting chlorophyll a/b-binding (LHC) protein family.</text>
</comment>
<sequence>MDFLKNLTQKSSASVTKKAQKAVKQVKKSVSAPGGKRSRGWLGGEGGAQTDLSKWYGPDRALFLPSGLLEDKDVPSYLTGELPGDYGYDPLALGKDPETVAKYRANELLHA</sequence>
<keyword evidence="7" id="KW-0793">Thylakoid</keyword>
<feature type="region of interest" description="Disordered" evidence="8">
    <location>
        <begin position="25"/>
        <end position="45"/>
    </location>
</feature>
<organism evidence="9 10">
    <name type="scientific">Haematococcus lacustris</name>
    <name type="common">Green alga</name>
    <name type="synonym">Haematococcus pluvialis</name>
    <dbReference type="NCBI Taxonomy" id="44745"/>
    <lineage>
        <taxon>Eukaryota</taxon>
        <taxon>Viridiplantae</taxon>
        <taxon>Chlorophyta</taxon>
        <taxon>core chlorophytes</taxon>
        <taxon>Chlorophyceae</taxon>
        <taxon>CS clade</taxon>
        <taxon>Chlamydomonadales</taxon>
        <taxon>Haematococcaceae</taxon>
        <taxon>Haematococcus</taxon>
    </lineage>
</organism>
<comment type="subcellular location">
    <subcellularLocation>
        <location evidence="7">Plastid</location>
        <location evidence="7">Chloroplast thylakoid membrane</location>
    </subcellularLocation>
</comment>
<evidence type="ECO:0000256" key="5">
    <source>
        <dbReference type="ARBA" id="ARBA00022991"/>
    </source>
</evidence>
<keyword evidence="7" id="KW-0604">Photosystem II</keyword>
<feature type="binding site" evidence="6">
    <location>
        <position position="107"/>
    </location>
    <ligand>
        <name>chlorophyll b</name>
        <dbReference type="ChEBI" id="CHEBI:61721"/>
        <label>2</label>
    </ligand>
</feature>
<keyword evidence="4 7" id="KW-0934">Plastid</keyword>
<dbReference type="Proteomes" id="UP000485058">
    <property type="component" value="Unassembled WGS sequence"/>
</dbReference>
<gene>
    <name evidence="9" type="ORF">HaLaN_32161</name>
</gene>
<dbReference type="Gene3D" id="1.10.3460.10">
    <property type="entry name" value="Chlorophyll a/b binding protein domain"/>
    <property type="match status" value="1"/>
</dbReference>